<protein>
    <submittedName>
        <fullName evidence="1">Uncharacterized protein</fullName>
    </submittedName>
</protein>
<reference evidence="1 2" key="1">
    <citation type="submission" date="2015-01" db="EMBL/GenBank/DDBJ databases">
        <title>Evolution of Trichinella species and genotypes.</title>
        <authorList>
            <person name="Korhonen P.K."/>
            <person name="Edoardo P."/>
            <person name="Giuseppe L.R."/>
            <person name="Gasser R.B."/>
        </authorList>
    </citation>
    <scope>NUCLEOTIDE SEQUENCE [LARGE SCALE GENOMIC DNA]</scope>
    <source>
        <strain evidence="1">ISS470</strain>
    </source>
</reference>
<dbReference type="EMBL" id="JYDT01000016">
    <property type="protein sequence ID" value="KRY91093.1"/>
    <property type="molecule type" value="Genomic_DNA"/>
</dbReference>
<accession>A0A0V1FYZ1</accession>
<comment type="caution">
    <text evidence="1">The sequence shown here is derived from an EMBL/GenBank/DDBJ whole genome shotgun (WGS) entry which is preliminary data.</text>
</comment>
<sequence>MQKVQKNKIWNSVEILLLYGAVINNHVMQHDHVTQFAITFNRSTCRKIIYICTAYFELFFQVSKVQKANDELALN</sequence>
<evidence type="ECO:0000313" key="2">
    <source>
        <dbReference type="Proteomes" id="UP000054995"/>
    </source>
</evidence>
<dbReference type="AlphaFoldDB" id="A0A0V1FYZ1"/>
<gene>
    <name evidence="1" type="ORF">T4D_13593</name>
</gene>
<dbReference type="Proteomes" id="UP000054995">
    <property type="component" value="Unassembled WGS sequence"/>
</dbReference>
<name>A0A0V1FYZ1_TRIPS</name>
<organism evidence="1 2">
    <name type="scientific">Trichinella pseudospiralis</name>
    <name type="common">Parasitic roundworm</name>
    <dbReference type="NCBI Taxonomy" id="6337"/>
    <lineage>
        <taxon>Eukaryota</taxon>
        <taxon>Metazoa</taxon>
        <taxon>Ecdysozoa</taxon>
        <taxon>Nematoda</taxon>
        <taxon>Enoplea</taxon>
        <taxon>Dorylaimia</taxon>
        <taxon>Trichinellida</taxon>
        <taxon>Trichinellidae</taxon>
        <taxon>Trichinella</taxon>
    </lineage>
</organism>
<evidence type="ECO:0000313" key="1">
    <source>
        <dbReference type="EMBL" id="KRY91093.1"/>
    </source>
</evidence>
<proteinExistence type="predicted"/>
<keyword evidence="2" id="KW-1185">Reference proteome</keyword>